<feature type="transmembrane region" description="Helical" evidence="2">
    <location>
        <begin position="556"/>
        <end position="582"/>
    </location>
</feature>
<feature type="domain" description="PGG" evidence="3">
    <location>
        <begin position="467"/>
        <end position="581"/>
    </location>
</feature>
<proteinExistence type="predicted"/>
<keyword evidence="2" id="KW-0812">Transmembrane</keyword>
<feature type="repeat" description="ANK" evidence="1">
    <location>
        <begin position="114"/>
        <end position="135"/>
    </location>
</feature>
<dbReference type="PROSITE" id="PS50297">
    <property type="entry name" value="ANK_REP_REGION"/>
    <property type="match status" value="1"/>
</dbReference>
<dbReference type="GO" id="GO:0016020">
    <property type="term" value="C:membrane"/>
    <property type="evidence" value="ECO:0007669"/>
    <property type="project" value="TreeGrafter"/>
</dbReference>
<evidence type="ECO:0000313" key="4">
    <source>
        <dbReference type="EMBL" id="KAF3956309.1"/>
    </source>
</evidence>
<comment type="caution">
    <text evidence="4">The sequence shown here is derived from an EMBL/GenBank/DDBJ whole genome shotgun (WGS) entry which is preliminary data.</text>
</comment>
<sequence>MLVEIPGQRDCLTLYRAALNGNWREAEVIFHRYPDDIIRASITEMDDTVLHIASATKHTTFVEKVVQSLTVKDLAQKNRCGDTAFCIAAESGIVTIAEEMLNKNKGLILIRNSKARTPLHAAALFGHRDMVAYLLPKTPFNNLTSSGREEMLVPFGDVLTPTEKKDMLDSFKDLTPREKMCILVATITHDMYDITFEILMKDPTLAAANNRAPALKELARKPSAIGSRSQSSLWKSCLNSYITFKISEMEATLATARKRAIVLRELTRKTSGIGSKSQPSVWKRCLNFWFKRIFNKALMETLAHQLVIELSEEVQLFKDKEFDALSLLSIAAKVGNAEFLIILIRTYPDIMWIVDSRNRSLFHIAVINRQENVFNLIHELVTLKKIILTKYDKPENESILHLAGYLAPPSRLNIVSGAALQMQRELLWFKEVEMIVLPSLWKTKNYKKLTPWDLFTTEHENLRRDGEKWMKDTANNCMLVATLITTVVFAAAFTVPGGNNQDTGIAIFHTTKWFRVFFISDAIALVSSSSSILMFLSILTSRFTEMDFLVSLPLKLVLGLTTLFISIVGMLVAFSATCFVVFKSEMAWFPFVIITLAGVAIILFLCLHLPLCVDIIRSTFFSRPLFRPRKRLF</sequence>
<dbReference type="Proteomes" id="UP000737018">
    <property type="component" value="Unassembled WGS sequence"/>
</dbReference>
<dbReference type="InterPro" id="IPR026961">
    <property type="entry name" value="PGG_dom"/>
</dbReference>
<dbReference type="Gene3D" id="1.25.40.20">
    <property type="entry name" value="Ankyrin repeat-containing domain"/>
    <property type="match status" value="1"/>
</dbReference>
<keyword evidence="2" id="KW-1133">Transmembrane helix</keyword>
<evidence type="ECO:0000313" key="5">
    <source>
        <dbReference type="Proteomes" id="UP000737018"/>
    </source>
</evidence>
<reference evidence="4" key="1">
    <citation type="submission" date="2020-03" db="EMBL/GenBank/DDBJ databases">
        <title>Castanea mollissima Vanexum genome sequencing.</title>
        <authorList>
            <person name="Staton M."/>
        </authorList>
    </citation>
    <scope>NUCLEOTIDE SEQUENCE</scope>
    <source>
        <tissue evidence="4">Leaf</tissue>
    </source>
</reference>
<keyword evidence="5" id="KW-1185">Reference proteome</keyword>
<organism evidence="4 5">
    <name type="scientific">Castanea mollissima</name>
    <name type="common">Chinese chestnut</name>
    <dbReference type="NCBI Taxonomy" id="60419"/>
    <lineage>
        <taxon>Eukaryota</taxon>
        <taxon>Viridiplantae</taxon>
        <taxon>Streptophyta</taxon>
        <taxon>Embryophyta</taxon>
        <taxon>Tracheophyta</taxon>
        <taxon>Spermatophyta</taxon>
        <taxon>Magnoliopsida</taxon>
        <taxon>eudicotyledons</taxon>
        <taxon>Gunneridae</taxon>
        <taxon>Pentapetalae</taxon>
        <taxon>rosids</taxon>
        <taxon>fabids</taxon>
        <taxon>Fagales</taxon>
        <taxon>Fagaceae</taxon>
        <taxon>Castanea</taxon>
    </lineage>
</organism>
<dbReference type="Pfam" id="PF13962">
    <property type="entry name" value="PGG"/>
    <property type="match status" value="1"/>
</dbReference>
<dbReference type="Pfam" id="PF12796">
    <property type="entry name" value="Ank_2"/>
    <property type="match status" value="1"/>
</dbReference>
<feature type="transmembrane region" description="Helical" evidence="2">
    <location>
        <begin position="473"/>
        <end position="493"/>
    </location>
</feature>
<evidence type="ECO:0000256" key="1">
    <source>
        <dbReference type="PROSITE-ProRule" id="PRU00023"/>
    </source>
</evidence>
<dbReference type="SUPFAM" id="SSF48403">
    <property type="entry name" value="Ankyrin repeat"/>
    <property type="match status" value="1"/>
</dbReference>
<dbReference type="OrthoDB" id="1921232at2759"/>
<feature type="transmembrane region" description="Helical" evidence="2">
    <location>
        <begin position="588"/>
        <end position="613"/>
    </location>
</feature>
<keyword evidence="2" id="KW-0472">Membrane</keyword>
<dbReference type="InterPro" id="IPR036770">
    <property type="entry name" value="Ankyrin_rpt-contain_sf"/>
</dbReference>
<dbReference type="PROSITE" id="PS50088">
    <property type="entry name" value="ANK_REPEAT"/>
    <property type="match status" value="1"/>
</dbReference>
<keyword evidence="1" id="KW-0040">ANK repeat</keyword>
<feature type="transmembrane region" description="Helical" evidence="2">
    <location>
        <begin position="513"/>
        <end position="536"/>
    </location>
</feature>
<evidence type="ECO:0000256" key="2">
    <source>
        <dbReference type="SAM" id="Phobius"/>
    </source>
</evidence>
<dbReference type="AlphaFoldDB" id="A0A8J4VNL9"/>
<evidence type="ECO:0000259" key="3">
    <source>
        <dbReference type="Pfam" id="PF13962"/>
    </source>
</evidence>
<accession>A0A8J4VNL9</accession>
<protein>
    <recommendedName>
        <fullName evidence="3">PGG domain-containing protein</fullName>
    </recommendedName>
</protein>
<name>A0A8J4VNL9_9ROSI</name>
<dbReference type="SMART" id="SM00248">
    <property type="entry name" value="ANK"/>
    <property type="match status" value="5"/>
</dbReference>
<dbReference type="PANTHER" id="PTHR24177:SF292">
    <property type="entry name" value="ANKYRIN REPEAT FAMILY PROTEIN-RELATED"/>
    <property type="match status" value="1"/>
</dbReference>
<gene>
    <name evidence="4" type="ORF">CMV_018551</name>
</gene>
<dbReference type="EMBL" id="JRKL02003128">
    <property type="protein sequence ID" value="KAF3956309.1"/>
    <property type="molecule type" value="Genomic_DNA"/>
</dbReference>
<dbReference type="PANTHER" id="PTHR24177">
    <property type="entry name" value="CASKIN"/>
    <property type="match status" value="1"/>
</dbReference>
<dbReference type="InterPro" id="IPR002110">
    <property type="entry name" value="Ankyrin_rpt"/>
</dbReference>